<proteinExistence type="predicted"/>
<dbReference type="RefSeq" id="WP_116978384.1">
    <property type="nucleotide sequence ID" value="NZ_QPMM01000014.1"/>
</dbReference>
<accession>A0A3E1Y3S1</accession>
<keyword evidence="3" id="KW-1185">Reference proteome</keyword>
<sequence length="356" mass="37970">MEKNRSVLKVLFRDGARPNGNDFSDFIDSFIHRSEDGFSFTGGQTTINNLTLGGFAGAPQDGSMRFNGTAVQYYLGGTWKSIGADSQVFTGLAAQPAAIQPDVAYRGKVGVNIGATPAALTDDLEVGLLGATSKLRVATAVIGNNANGTSTRAFFFHNSVRNPAGPNTGIVDKNFAIAQDSNGTVSINSITGQPINFCIDGSPFGQMKNGKMLLGTTSELVPSSPIGAGETITLHVVGHGIKSSGGGSWLFTSDARAKRDISDFIDGLEKIKALKTVNYTYNGKGGTRDGEEQIGVIGQEVEKIMPYMIKRLGNEENEIYPQDMIVMDTSPLLFVMVNAIQELDRKIETLTQLKSI</sequence>
<name>A0A3E1Y3S1_9BACT</name>
<dbReference type="EMBL" id="QPMM01000014">
    <property type="protein sequence ID" value="RFS19331.1"/>
    <property type="molecule type" value="Genomic_DNA"/>
</dbReference>
<evidence type="ECO:0000313" key="3">
    <source>
        <dbReference type="Proteomes" id="UP000260644"/>
    </source>
</evidence>
<feature type="domain" description="Peptidase S74" evidence="1">
    <location>
        <begin position="253"/>
        <end position="354"/>
    </location>
</feature>
<organism evidence="2 3">
    <name type="scientific">Chitinophaga silvatica</name>
    <dbReference type="NCBI Taxonomy" id="2282649"/>
    <lineage>
        <taxon>Bacteria</taxon>
        <taxon>Pseudomonadati</taxon>
        <taxon>Bacteroidota</taxon>
        <taxon>Chitinophagia</taxon>
        <taxon>Chitinophagales</taxon>
        <taxon>Chitinophagaceae</taxon>
        <taxon>Chitinophaga</taxon>
    </lineage>
</organism>
<dbReference type="AlphaFoldDB" id="A0A3E1Y3S1"/>
<dbReference type="OrthoDB" id="1223455at2"/>
<dbReference type="Proteomes" id="UP000260644">
    <property type="component" value="Unassembled WGS sequence"/>
</dbReference>
<evidence type="ECO:0000313" key="2">
    <source>
        <dbReference type="EMBL" id="RFS19331.1"/>
    </source>
</evidence>
<evidence type="ECO:0000259" key="1">
    <source>
        <dbReference type="PROSITE" id="PS51688"/>
    </source>
</evidence>
<dbReference type="PROSITE" id="PS51688">
    <property type="entry name" value="ICA"/>
    <property type="match status" value="1"/>
</dbReference>
<dbReference type="InterPro" id="IPR030392">
    <property type="entry name" value="S74_ICA"/>
</dbReference>
<reference evidence="2 3" key="1">
    <citation type="submission" date="2018-07" db="EMBL/GenBank/DDBJ databases">
        <title>Chitinophaga K2CV101002-2 sp. nov., isolated from a monsoon evergreen broad-leaved forest soil.</title>
        <authorList>
            <person name="Lv Y."/>
        </authorList>
    </citation>
    <scope>NUCLEOTIDE SEQUENCE [LARGE SCALE GENOMIC DNA]</scope>
    <source>
        <strain evidence="2 3">GDMCC 1.1288</strain>
    </source>
</reference>
<protein>
    <submittedName>
        <fullName evidence="2">Tail fiber domain-containing protein</fullName>
    </submittedName>
</protein>
<dbReference type="Pfam" id="PF13884">
    <property type="entry name" value="Peptidase_S74"/>
    <property type="match status" value="1"/>
</dbReference>
<gene>
    <name evidence="2" type="ORF">DVR12_24175</name>
</gene>
<comment type="caution">
    <text evidence="2">The sequence shown here is derived from an EMBL/GenBank/DDBJ whole genome shotgun (WGS) entry which is preliminary data.</text>
</comment>